<evidence type="ECO:0000259" key="9">
    <source>
        <dbReference type="Pfam" id="PF20628"/>
    </source>
</evidence>
<dbReference type="InterPro" id="IPR048328">
    <property type="entry name" value="Dyp_perox_C"/>
</dbReference>
<reference evidence="11" key="1">
    <citation type="submission" date="2022-10" db="EMBL/GenBank/DDBJ databases">
        <title>Culturing micro-colonial fungi from biological soil crusts in the Mojave desert and describing Neophaeococcomyces mojavensis, and introducing the new genera and species Taxawa tesnikishii.</title>
        <authorList>
            <person name="Kurbessoian T."/>
            <person name="Stajich J.E."/>
        </authorList>
    </citation>
    <scope>NUCLEOTIDE SEQUENCE</scope>
    <source>
        <strain evidence="11">TK_1</strain>
    </source>
</reference>
<evidence type="ECO:0000256" key="2">
    <source>
        <dbReference type="ARBA" id="ARBA00022559"/>
    </source>
</evidence>
<dbReference type="EMBL" id="JAPDRL010000180">
    <property type="protein sequence ID" value="KAJ9655308.1"/>
    <property type="molecule type" value="Genomic_DNA"/>
</dbReference>
<evidence type="ECO:0000259" key="10">
    <source>
        <dbReference type="Pfam" id="PF21105"/>
    </source>
</evidence>
<comment type="similarity">
    <text evidence="8">Belongs to the DyP-type peroxidase family.</text>
</comment>
<protein>
    <recommendedName>
        <fullName evidence="13">Dyp-type peroxidase</fullName>
    </recommendedName>
</protein>
<evidence type="ECO:0000313" key="11">
    <source>
        <dbReference type="EMBL" id="KAJ9655308.1"/>
    </source>
</evidence>
<dbReference type="Pfam" id="PF21105">
    <property type="entry name" value="DyP_N"/>
    <property type="match status" value="1"/>
</dbReference>
<accession>A0ABQ9NHM8</accession>
<evidence type="ECO:0000256" key="6">
    <source>
        <dbReference type="ARBA" id="ARBA00023002"/>
    </source>
</evidence>
<keyword evidence="4" id="KW-0479">Metal-binding</keyword>
<dbReference type="InterPro" id="IPR006314">
    <property type="entry name" value="Dyp_peroxidase"/>
</dbReference>
<gene>
    <name evidence="11" type="ORF">H2201_008833</name>
</gene>
<evidence type="ECO:0000313" key="12">
    <source>
        <dbReference type="Proteomes" id="UP001172684"/>
    </source>
</evidence>
<evidence type="ECO:0000256" key="7">
    <source>
        <dbReference type="ARBA" id="ARBA00023004"/>
    </source>
</evidence>
<dbReference type="SUPFAM" id="SSF54909">
    <property type="entry name" value="Dimeric alpha+beta barrel"/>
    <property type="match status" value="1"/>
</dbReference>
<evidence type="ECO:0000256" key="1">
    <source>
        <dbReference type="ARBA" id="ARBA00001970"/>
    </source>
</evidence>
<dbReference type="InterPro" id="IPR011008">
    <property type="entry name" value="Dimeric_a/b-barrel"/>
</dbReference>
<sequence>MTESVPLAASGLSSPGRTLLDSMQMTAINQVLFKDVQGDILAGGLPKKYEIFSFFTIRPDKVKSFCVNLGNATGDGMLTFSSVQNILDERQKFQTMFPAVSDKGVDGAGGSRHWVPSVGANIAFSFRGLKKMSAVLATDLQLGSLPSISDGPFTRGMKEDATRLADPPSAFAAGTPFGDGQIDGVLIVAGSNDWIVNAALSGVMGILGFTKDASSTIAEVSREIGNVREGPNDGKEHFGFEDGVSQPIVRGVNDKGADRKVPGNVINLDVILTGYDATHEKQQWMRNGSFLCFRKLEQHVDKWDKAVKELAEKAEDRVELVGAKLMGRWPSGCPIMLSPTEDDKEKKASNSFPDFNQLPAGPELDDPMCPPGAHIRKVNPRDSKFDQGGIHRIIRRSITYGPDFKSGNLNDPVNKQSRGLLFACYQSDLSHGFDFIQTRWANKPDFPIKRAGLDLVMGQTGTNDPNQMDVVFKKGKVSHSFSGINQFVECKGGEYFFSPSFTAMRGALSKVKN</sequence>
<organism evidence="11 12">
    <name type="scientific">Coniosporium apollinis</name>
    <dbReference type="NCBI Taxonomy" id="61459"/>
    <lineage>
        <taxon>Eukaryota</taxon>
        <taxon>Fungi</taxon>
        <taxon>Dikarya</taxon>
        <taxon>Ascomycota</taxon>
        <taxon>Pezizomycotina</taxon>
        <taxon>Dothideomycetes</taxon>
        <taxon>Dothideomycetes incertae sedis</taxon>
        <taxon>Coniosporium</taxon>
    </lineage>
</organism>
<dbReference type="NCBIfam" id="TIGR01413">
    <property type="entry name" value="Dyp_perox_fam"/>
    <property type="match status" value="1"/>
</dbReference>
<dbReference type="PANTHER" id="PTHR30521:SF4">
    <property type="entry name" value="DEFERROCHELATASE"/>
    <property type="match status" value="1"/>
</dbReference>
<evidence type="ECO:0000256" key="8">
    <source>
        <dbReference type="ARBA" id="ARBA00025737"/>
    </source>
</evidence>
<proteinExistence type="inferred from homology"/>
<keyword evidence="7" id="KW-0408">Iron</keyword>
<evidence type="ECO:0008006" key="13">
    <source>
        <dbReference type="Google" id="ProtNLM"/>
    </source>
</evidence>
<evidence type="ECO:0000256" key="3">
    <source>
        <dbReference type="ARBA" id="ARBA00022617"/>
    </source>
</evidence>
<feature type="domain" description="Dyp-type peroxidase C-terminal" evidence="9">
    <location>
        <begin position="279"/>
        <end position="441"/>
    </location>
</feature>
<evidence type="ECO:0000256" key="4">
    <source>
        <dbReference type="ARBA" id="ARBA00022723"/>
    </source>
</evidence>
<evidence type="ECO:0000256" key="5">
    <source>
        <dbReference type="ARBA" id="ARBA00022729"/>
    </source>
</evidence>
<feature type="domain" description="DyP dimeric alpha+beta barrel" evidence="10">
    <location>
        <begin position="35"/>
        <end position="228"/>
    </location>
</feature>
<dbReference type="InterPro" id="IPR049509">
    <property type="entry name" value="DyP_N"/>
</dbReference>
<dbReference type="Pfam" id="PF20628">
    <property type="entry name" value="Dyp_perox_C"/>
    <property type="match status" value="1"/>
</dbReference>
<dbReference type="Proteomes" id="UP001172684">
    <property type="component" value="Unassembled WGS sequence"/>
</dbReference>
<name>A0ABQ9NHM8_9PEZI</name>
<comment type="caution">
    <text evidence="11">The sequence shown here is derived from an EMBL/GenBank/DDBJ whole genome shotgun (WGS) entry which is preliminary data.</text>
</comment>
<dbReference type="PANTHER" id="PTHR30521">
    <property type="entry name" value="DEFERROCHELATASE/PEROXIDASE"/>
    <property type="match status" value="1"/>
</dbReference>
<keyword evidence="2" id="KW-0575">Peroxidase</keyword>
<keyword evidence="12" id="KW-1185">Reference proteome</keyword>
<keyword evidence="6" id="KW-0560">Oxidoreductase</keyword>
<comment type="cofactor">
    <cofactor evidence="1">
        <name>heme b</name>
        <dbReference type="ChEBI" id="CHEBI:60344"/>
    </cofactor>
</comment>
<dbReference type="PROSITE" id="PS51404">
    <property type="entry name" value="DYP_PEROXIDASE"/>
    <property type="match status" value="1"/>
</dbReference>
<keyword evidence="5" id="KW-0732">Signal</keyword>
<keyword evidence="3" id="KW-0349">Heme</keyword>